<dbReference type="PANTHER" id="PTHR21274:SF0">
    <property type="entry name" value="MECKELIN"/>
    <property type="match status" value="1"/>
</dbReference>
<keyword evidence="1" id="KW-0812">Transmembrane</keyword>
<keyword evidence="1" id="KW-0472">Membrane</keyword>
<comment type="caution">
    <text evidence="2">The sequence shown here is derived from an EMBL/GenBank/DDBJ whole genome shotgun (WGS) entry which is preliminary data.</text>
</comment>
<dbReference type="Proteomes" id="UP001461498">
    <property type="component" value="Unassembled WGS sequence"/>
</dbReference>
<dbReference type="GO" id="GO:0036038">
    <property type="term" value="C:MKS complex"/>
    <property type="evidence" value="ECO:0007669"/>
    <property type="project" value="InterPro"/>
</dbReference>
<dbReference type="EMBL" id="JAPXFL010000015">
    <property type="protein sequence ID" value="KAK9497062.1"/>
    <property type="molecule type" value="Genomic_DNA"/>
</dbReference>
<evidence type="ECO:0000313" key="2">
    <source>
        <dbReference type="EMBL" id="KAK9497062.1"/>
    </source>
</evidence>
<dbReference type="GO" id="GO:0060271">
    <property type="term" value="P:cilium assembly"/>
    <property type="evidence" value="ECO:0007669"/>
    <property type="project" value="InterPro"/>
</dbReference>
<dbReference type="Pfam" id="PF09773">
    <property type="entry name" value="Meckelin"/>
    <property type="match status" value="1"/>
</dbReference>
<evidence type="ECO:0008006" key="4">
    <source>
        <dbReference type="Google" id="ProtNLM"/>
    </source>
</evidence>
<accession>A0AAW1CFY4</accession>
<feature type="transmembrane region" description="Helical" evidence="1">
    <location>
        <begin position="457"/>
        <end position="481"/>
    </location>
</feature>
<dbReference type="AlphaFoldDB" id="A0AAW1CFY4"/>
<reference evidence="2 3" key="1">
    <citation type="submission" date="2022-12" db="EMBL/GenBank/DDBJ databases">
        <title>Chromosome-level genome assembly of true bugs.</title>
        <authorList>
            <person name="Ma L."/>
            <person name="Li H."/>
        </authorList>
    </citation>
    <scope>NUCLEOTIDE SEQUENCE [LARGE SCALE GENOMIC DNA]</scope>
    <source>
        <strain evidence="2">Lab_2022b</strain>
    </source>
</reference>
<keyword evidence="3" id="KW-1185">Reference proteome</keyword>
<feature type="transmembrane region" description="Helical" evidence="1">
    <location>
        <begin position="607"/>
        <end position="629"/>
    </location>
</feature>
<feature type="transmembrane region" description="Helical" evidence="1">
    <location>
        <begin position="378"/>
        <end position="397"/>
    </location>
</feature>
<organism evidence="2 3">
    <name type="scientific">Rhynocoris fuscipes</name>
    <dbReference type="NCBI Taxonomy" id="488301"/>
    <lineage>
        <taxon>Eukaryota</taxon>
        <taxon>Metazoa</taxon>
        <taxon>Ecdysozoa</taxon>
        <taxon>Arthropoda</taxon>
        <taxon>Hexapoda</taxon>
        <taxon>Insecta</taxon>
        <taxon>Pterygota</taxon>
        <taxon>Neoptera</taxon>
        <taxon>Paraneoptera</taxon>
        <taxon>Hemiptera</taxon>
        <taxon>Heteroptera</taxon>
        <taxon>Panheteroptera</taxon>
        <taxon>Cimicomorpha</taxon>
        <taxon>Reduviidae</taxon>
        <taxon>Harpactorinae</taxon>
        <taxon>Harpactorini</taxon>
        <taxon>Rhynocoris</taxon>
    </lineage>
</organism>
<feature type="transmembrane region" description="Helical" evidence="1">
    <location>
        <begin position="529"/>
        <end position="550"/>
    </location>
</feature>
<feature type="transmembrane region" description="Helical" evidence="1">
    <location>
        <begin position="570"/>
        <end position="595"/>
    </location>
</feature>
<dbReference type="PANTHER" id="PTHR21274">
    <property type="entry name" value="MECKELIN"/>
    <property type="match status" value="1"/>
</dbReference>
<name>A0AAW1CFY4_9HEMI</name>
<keyword evidence="1" id="KW-1133">Transmembrane helix</keyword>
<feature type="transmembrane region" description="Helical" evidence="1">
    <location>
        <begin position="780"/>
        <end position="810"/>
    </location>
</feature>
<protein>
    <recommendedName>
        <fullName evidence="4">Meckelin</fullName>
    </recommendedName>
</protein>
<sequence length="838" mass="97085">MNSRYCVKCKNNRTFVSRDQCYECDNFSIFDEYSNISAARCLKCDRGSIPSDDHSKCIWCNPSLPLCACTNSLHFECPSKLSWNPSSQIYRLDYGGIQLDSVLLRKLLPKSALSCKFNDSISCQVLANLCVLNLYIENGFGPCKILKESMRNKIPWLYYPDGEASTILGKVVHPKFTMDLSSETSHLKIIAHSWQINGSWLGKIEGLSEFEFCQSYEKFKPGRFAVDYLNNCYFDILKLYKFQTVFYDLYLEYKSDNKSFLQPIPILMLDYKRNNKLINKVHGISQWQLTRRFFIVDNIGGYKNGEPFSMPSVIRYLKSARLSIRIRNSPNEGEIYTPLMTLSYGLIRNEDLESNKKVKISFKIQYSMSDNVKRHSDLAMAILCSATVLWSFMRAWSETRRSGQRPVDLVALVRLAIIAAGHLSNVFFVVAIGLAIHSWAYYKYQAVVHVILPSSRLIYLVTVYIIVAFPLKLVEVAVMLWRQSTVDIFLIDWEHPRLQKGNSPFVSAWRTYFVANKWHDLQTMRKTNVILQLAATIIILKVFGVEYWAVKEPELNRVLDERIKYIDFSIVYRIAVLVCLYVAVYITQWTFINLLYDRYIRNCIQEFVDICSLANISIFILLFENYGFYIHGRSAHGFSDTDMATLRKQLRREEEDLVGHRGLVPASDHQTFTIVIPSKLRLVYTSLINNVLSESIHFPFRKQSGKHNGGDIITQSYITINRFLAAFIEHALKDLDYEVRDREFLEALFDIDIYDSNSKGVFFNDNGHSFDNVLFYGNEFVLFTFNLVVFCFFEIFFQNYLISAVITGLFDKAITAIKRFGSRKNFAKKTLIDKNFLP</sequence>
<feature type="transmembrane region" description="Helical" evidence="1">
    <location>
        <begin position="409"/>
        <end position="437"/>
    </location>
</feature>
<gene>
    <name evidence="2" type="ORF">O3M35_004443</name>
</gene>
<proteinExistence type="predicted"/>
<evidence type="ECO:0000256" key="1">
    <source>
        <dbReference type="SAM" id="Phobius"/>
    </source>
</evidence>
<dbReference type="InterPro" id="IPR019170">
    <property type="entry name" value="Meckelin"/>
</dbReference>
<evidence type="ECO:0000313" key="3">
    <source>
        <dbReference type="Proteomes" id="UP001461498"/>
    </source>
</evidence>